<proteinExistence type="predicted"/>
<dbReference type="Proteomes" id="UP000276834">
    <property type="component" value="Unassembled WGS sequence"/>
</dbReference>
<comment type="caution">
    <text evidence="1">The sequence shown here is derived from an EMBL/GenBank/DDBJ whole genome shotgun (WGS) entry which is preliminary data.</text>
</comment>
<accession>A0A3L8S8S3</accession>
<name>A0A3L8S8S3_CHLGU</name>
<dbReference type="AlphaFoldDB" id="A0A3L8S8S3"/>
<dbReference type="EMBL" id="QUSF01000039">
    <property type="protein sequence ID" value="RLV98581.1"/>
    <property type="molecule type" value="Genomic_DNA"/>
</dbReference>
<protein>
    <submittedName>
        <fullName evidence="1">Uncharacterized protein</fullName>
    </submittedName>
</protein>
<feature type="non-terminal residue" evidence="1">
    <location>
        <position position="67"/>
    </location>
</feature>
<organism evidence="1 2">
    <name type="scientific">Chloebia gouldiae</name>
    <name type="common">Gouldian finch</name>
    <name type="synonym">Erythrura gouldiae</name>
    <dbReference type="NCBI Taxonomy" id="44316"/>
    <lineage>
        <taxon>Eukaryota</taxon>
        <taxon>Metazoa</taxon>
        <taxon>Chordata</taxon>
        <taxon>Craniata</taxon>
        <taxon>Vertebrata</taxon>
        <taxon>Euteleostomi</taxon>
        <taxon>Archelosauria</taxon>
        <taxon>Archosauria</taxon>
        <taxon>Dinosauria</taxon>
        <taxon>Saurischia</taxon>
        <taxon>Theropoda</taxon>
        <taxon>Coelurosauria</taxon>
        <taxon>Aves</taxon>
        <taxon>Neognathae</taxon>
        <taxon>Neoaves</taxon>
        <taxon>Telluraves</taxon>
        <taxon>Australaves</taxon>
        <taxon>Passeriformes</taxon>
        <taxon>Passeroidea</taxon>
        <taxon>Passeridae</taxon>
        <taxon>Chloebia</taxon>
    </lineage>
</organism>
<keyword evidence="2" id="KW-1185">Reference proteome</keyword>
<gene>
    <name evidence="1" type="ORF">DV515_00010618</name>
</gene>
<reference evidence="1 2" key="1">
    <citation type="journal article" date="2018" name="Proc. R. Soc. B">
        <title>A non-coding region near Follistatin controls head colour polymorphism in the Gouldian finch.</title>
        <authorList>
            <person name="Toomey M.B."/>
            <person name="Marques C.I."/>
            <person name="Andrade P."/>
            <person name="Araujo P.M."/>
            <person name="Sabatino S."/>
            <person name="Gazda M.A."/>
            <person name="Afonso S."/>
            <person name="Lopes R.J."/>
            <person name="Corbo J.C."/>
            <person name="Carneiro M."/>
        </authorList>
    </citation>
    <scope>NUCLEOTIDE SEQUENCE [LARGE SCALE GENOMIC DNA]</scope>
    <source>
        <strain evidence="1">Red01</strain>
        <tissue evidence="1">Muscle</tissue>
    </source>
</reference>
<sequence length="67" mass="7913">MDVDQKNYEVPEDSASKKKVVKERQEMLKNSKQHHLYVAHPVTQRSKKVYRIGSTIFMIGRTPKEIR</sequence>
<evidence type="ECO:0000313" key="1">
    <source>
        <dbReference type="EMBL" id="RLV98581.1"/>
    </source>
</evidence>
<evidence type="ECO:0000313" key="2">
    <source>
        <dbReference type="Proteomes" id="UP000276834"/>
    </source>
</evidence>
<dbReference type="OrthoDB" id="448448at2759"/>